<evidence type="ECO:0000313" key="2">
    <source>
        <dbReference type="Proteomes" id="UP000054565"/>
    </source>
</evidence>
<dbReference type="Proteomes" id="UP000054565">
    <property type="component" value="Unassembled WGS sequence"/>
</dbReference>
<gene>
    <name evidence="1" type="ORF">CIRG_00183</name>
</gene>
<protein>
    <submittedName>
        <fullName evidence="1">Uncharacterized protein</fullName>
    </submittedName>
</protein>
<accession>A0A0J6XV70</accession>
<reference evidence="2" key="1">
    <citation type="journal article" date="2010" name="Genome Res.">
        <title>Population genomic sequencing of Coccidioides fungi reveals recent hybridization and transposon control.</title>
        <authorList>
            <person name="Neafsey D.E."/>
            <person name="Barker B.M."/>
            <person name="Sharpton T.J."/>
            <person name="Stajich J.E."/>
            <person name="Park D.J."/>
            <person name="Whiston E."/>
            <person name="Hung C.-Y."/>
            <person name="McMahan C."/>
            <person name="White J."/>
            <person name="Sykes S."/>
            <person name="Heiman D."/>
            <person name="Young S."/>
            <person name="Zeng Q."/>
            <person name="Abouelleil A."/>
            <person name="Aftuck L."/>
            <person name="Bessette D."/>
            <person name="Brown A."/>
            <person name="FitzGerald M."/>
            <person name="Lui A."/>
            <person name="Macdonald J.P."/>
            <person name="Priest M."/>
            <person name="Orbach M.J."/>
            <person name="Galgiani J.N."/>
            <person name="Kirkland T.N."/>
            <person name="Cole G.T."/>
            <person name="Birren B.W."/>
            <person name="Henn M.R."/>
            <person name="Taylor J.W."/>
            <person name="Rounsley S.D."/>
        </authorList>
    </citation>
    <scope>NUCLEOTIDE SEQUENCE [LARGE SCALE GENOMIC DNA]</scope>
    <source>
        <strain evidence="2">RMSCC 2394</strain>
    </source>
</reference>
<organism evidence="1 2">
    <name type="scientific">Coccidioides immitis RMSCC 2394</name>
    <dbReference type="NCBI Taxonomy" id="404692"/>
    <lineage>
        <taxon>Eukaryota</taxon>
        <taxon>Fungi</taxon>
        <taxon>Dikarya</taxon>
        <taxon>Ascomycota</taxon>
        <taxon>Pezizomycotina</taxon>
        <taxon>Eurotiomycetes</taxon>
        <taxon>Eurotiomycetidae</taxon>
        <taxon>Onygenales</taxon>
        <taxon>Onygenaceae</taxon>
        <taxon>Coccidioides</taxon>
    </lineage>
</organism>
<proteinExistence type="predicted"/>
<dbReference type="EMBL" id="DS028093">
    <property type="protein sequence ID" value="KMP00041.1"/>
    <property type="molecule type" value="Genomic_DNA"/>
</dbReference>
<sequence length="229" mass="25039">MTNRADITGIARRANLHEAPTDTTVAPAHRKHPLIANRQSPQCTPYDCGIYDTSHLQAKPPTYAKGLMQLDYTPVQGGLFTVCGISQVAAAGRVRSSLRWPAAWTWTVGSADNKQPWKRFWSSCGKREIKEVGLLRCKGGRRLPPRIASERSLLSKRGKYGLTVVIKVMAELVFGHGKPLQDSKIFHAYTVISVYIHDNGSAQLPLSGKDTVAVVKKSGSSSVVDFEGP</sequence>
<evidence type="ECO:0000313" key="1">
    <source>
        <dbReference type="EMBL" id="KMP00041.1"/>
    </source>
</evidence>
<name>A0A0J6XV70_COCIT</name>
<dbReference type="AlphaFoldDB" id="A0A0J6XV70"/>